<dbReference type="AlphaFoldDB" id="A0A1G8Y450"/>
<dbReference type="InterPro" id="IPR024623">
    <property type="entry name" value="YtxH"/>
</dbReference>
<organism evidence="2 3">
    <name type="scientific">Sediminibacillus albus</name>
    <dbReference type="NCBI Taxonomy" id="407036"/>
    <lineage>
        <taxon>Bacteria</taxon>
        <taxon>Bacillati</taxon>
        <taxon>Bacillota</taxon>
        <taxon>Bacilli</taxon>
        <taxon>Bacillales</taxon>
        <taxon>Bacillaceae</taxon>
        <taxon>Sediminibacillus</taxon>
    </lineage>
</organism>
<keyword evidence="3" id="KW-1185">Reference proteome</keyword>
<feature type="region of interest" description="Disordered" evidence="1">
    <location>
        <begin position="123"/>
        <end position="144"/>
    </location>
</feature>
<evidence type="ECO:0000313" key="3">
    <source>
        <dbReference type="Proteomes" id="UP000198694"/>
    </source>
</evidence>
<dbReference type="RefSeq" id="WP_175559278.1">
    <property type="nucleotide sequence ID" value="NZ_FNFL01000002.1"/>
</dbReference>
<evidence type="ECO:0000256" key="1">
    <source>
        <dbReference type="SAM" id="MobiDB-lite"/>
    </source>
</evidence>
<dbReference type="Proteomes" id="UP000198694">
    <property type="component" value="Unassembled WGS sequence"/>
</dbReference>
<dbReference type="Pfam" id="PF12732">
    <property type="entry name" value="YtxH"/>
    <property type="match status" value="1"/>
</dbReference>
<name>A0A1G8Y450_9BACI</name>
<dbReference type="PANTHER" id="PTHR35792:SF2">
    <property type="entry name" value="GENERAL STRESS PROTEIN"/>
    <property type="match status" value="1"/>
</dbReference>
<accession>A0A1G8Y450</accession>
<sequence length="144" mass="16036">MSEHHVKERIKQKKDDLVNSKVANRHNKSLKMKNSSPDQKFVKGAVIGTAIGAAVSLISSPKSGKEVRGKLGESYGKTIDKGKQVIEKVESLPEEVELWSVQKTDELADGVINKAEKLKGKISENYEYENDAEESVEEPKQEEK</sequence>
<feature type="compositionally biased region" description="Acidic residues" evidence="1">
    <location>
        <begin position="126"/>
        <end position="136"/>
    </location>
</feature>
<proteinExistence type="predicted"/>
<dbReference type="EMBL" id="FNFL01000002">
    <property type="protein sequence ID" value="SDJ97561.1"/>
    <property type="molecule type" value="Genomic_DNA"/>
</dbReference>
<evidence type="ECO:0000313" key="2">
    <source>
        <dbReference type="EMBL" id="SDJ97561.1"/>
    </source>
</evidence>
<gene>
    <name evidence="2" type="ORF">SAMN05216243_1394</name>
</gene>
<dbReference type="InterPro" id="IPR052928">
    <property type="entry name" value="Desiccation-related_membrane"/>
</dbReference>
<dbReference type="STRING" id="407036.SAMN05216243_1394"/>
<protein>
    <submittedName>
        <fullName evidence="2">Gas vesicle protein</fullName>
    </submittedName>
</protein>
<dbReference type="PANTHER" id="PTHR35792">
    <property type="entry name" value="GENERAL STRESS PROTEIN"/>
    <property type="match status" value="1"/>
</dbReference>
<reference evidence="2 3" key="1">
    <citation type="submission" date="2016-10" db="EMBL/GenBank/DDBJ databases">
        <authorList>
            <person name="de Groot N.N."/>
        </authorList>
    </citation>
    <scope>NUCLEOTIDE SEQUENCE [LARGE SCALE GENOMIC DNA]</scope>
    <source>
        <strain evidence="2 3">CGMCC 1.6502</strain>
    </source>
</reference>